<proteinExistence type="predicted"/>
<evidence type="ECO:0000256" key="4">
    <source>
        <dbReference type="ARBA" id="ARBA00022692"/>
    </source>
</evidence>
<accession>I3ZDR9</accession>
<dbReference type="GO" id="GO:0015213">
    <property type="term" value="F:uridine transmembrane transporter activity"/>
    <property type="evidence" value="ECO:0007669"/>
    <property type="project" value="TreeGrafter"/>
</dbReference>
<sequence>MTKVKLSLMMFLQFFIWGGWYVTITTWVSQTLHFNGVQTGLISGATAFGAVLSPFFAGWVADNLMSAQYMLALLHLVGAGLLFYASTQHEFGPLYFLILAYAVVYMPTLGLANVIAFRQMKDSKTEFAPIRVLGTIGWICAGLLISFVFHADATSFPLKLSAIASLVMAAYSLILPSTPPQATESFSVSNLFPVEVRRMFRDRSFLIFAIASFLICIPLQFYYAFTNPFLNQIGVADAAGKMTGGQMSELGCMLLIPMFFRRLGVKWMMVAGMAAWVVRYVCFAYGDPGPGVWMLWLGILLHGICYDFFFVTGQIYTDRKAPAAYRSAAQGLITLITYGVGMLVGSWLSGLIVDKYASTLADGSAAHNWRAIWLVASALSVTVLLLFLAVFKDDEDDDSNTTATTPLLVNAEPATAIPEVSI</sequence>
<dbReference type="Gene3D" id="1.20.1250.20">
    <property type="entry name" value="MFS general substrate transporter like domains"/>
    <property type="match status" value="2"/>
</dbReference>
<feature type="domain" description="Major facilitator superfamily (MFS) profile" evidence="8">
    <location>
        <begin position="157"/>
        <end position="422"/>
    </location>
</feature>
<dbReference type="InterPro" id="IPR004740">
    <property type="entry name" value="Nuc_H_symport"/>
</dbReference>
<evidence type="ECO:0000256" key="6">
    <source>
        <dbReference type="ARBA" id="ARBA00023136"/>
    </source>
</evidence>
<dbReference type="InterPro" id="IPR020846">
    <property type="entry name" value="MFS_dom"/>
</dbReference>
<evidence type="ECO:0000313" key="10">
    <source>
        <dbReference type="Proteomes" id="UP000006056"/>
    </source>
</evidence>
<dbReference type="eggNOG" id="COG2814">
    <property type="taxonomic scope" value="Bacteria"/>
</dbReference>
<evidence type="ECO:0000259" key="8">
    <source>
        <dbReference type="PROSITE" id="PS50850"/>
    </source>
</evidence>
<comment type="subcellular location">
    <subcellularLocation>
        <location evidence="1">Cell membrane</location>
        <topology evidence="1">Multi-pass membrane protein</topology>
    </subcellularLocation>
</comment>
<dbReference type="GO" id="GO:0005886">
    <property type="term" value="C:plasma membrane"/>
    <property type="evidence" value="ECO:0007669"/>
    <property type="project" value="UniProtKB-SubCell"/>
</dbReference>
<keyword evidence="10" id="KW-1185">Reference proteome</keyword>
<name>I3ZDR9_TERRK</name>
<evidence type="ECO:0000256" key="7">
    <source>
        <dbReference type="SAM" id="Phobius"/>
    </source>
</evidence>
<evidence type="ECO:0000256" key="2">
    <source>
        <dbReference type="ARBA" id="ARBA00022448"/>
    </source>
</evidence>
<feature type="transmembrane region" description="Helical" evidence="7">
    <location>
        <begin position="7"/>
        <end position="28"/>
    </location>
</feature>
<dbReference type="PANTHER" id="PTHR23522:SF4">
    <property type="entry name" value="NUCLEOSIDE PERMEASE NUPG-RELATED"/>
    <property type="match status" value="1"/>
</dbReference>
<dbReference type="HOGENOM" id="CLU_013133_1_2_0"/>
<feature type="transmembrane region" description="Helical" evidence="7">
    <location>
        <begin position="156"/>
        <end position="175"/>
    </location>
</feature>
<keyword evidence="4 7" id="KW-0812">Transmembrane</keyword>
<dbReference type="Pfam" id="PF03825">
    <property type="entry name" value="Nuc_H_symport"/>
    <property type="match status" value="1"/>
</dbReference>
<dbReference type="InterPro" id="IPR036259">
    <property type="entry name" value="MFS_trans_sf"/>
</dbReference>
<feature type="transmembrane region" description="Helical" evidence="7">
    <location>
        <begin position="372"/>
        <end position="391"/>
    </location>
</feature>
<evidence type="ECO:0000256" key="1">
    <source>
        <dbReference type="ARBA" id="ARBA00004651"/>
    </source>
</evidence>
<dbReference type="GO" id="GO:0015212">
    <property type="term" value="F:cytidine transmembrane transporter activity"/>
    <property type="evidence" value="ECO:0007669"/>
    <property type="project" value="TreeGrafter"/>
</dbReference>
<evidence type="ECO:0000313" key="9">
    <source>
        <dbReference type="EMBL" id="AFL87387.1"/>
    </source>
</evidence>
<dbReference type="PATRIC" id="fig|926566.3.peg.1047"/>
<feature type="transmembrane region" description="Helical" evidence="7">
    <location>
        <begin position="128"/>
        <end position="150"/>
    </location>
</feature>
<dbReference type="KEGG" id="trs:Terro_1066"/>
<keyword evidence="6 7" id="KW-0472">Membrane</keyword>
<dbReference type="OrthoDB" id="9783013at2"/>
<feature type="transmembrane region" description="Helical" evidence="7">
    <location>
        <begin position="68"/>
        <end position="87"/>
    </location>
</feature>
<dbReference type="Proteomes" id="UP000006056">
    <property type="component" value="Chromosome"/>
</dbReference>
<protein>
    <submittedName>
        <fullName evidence="9">Nucleoside H+ symporter</fullName>
    </submittedName>
</protein>
<dbReference type="RefSeq" id="WP_014784956.1">
    <property type="nucleotide sequence ID" value="NC_018014.1"/>
</dbReference>
<dbReference type="PANTHER" id="PTHR23522">
    <property type="entry name" value="BLL5896 PROTEIN"/>
    <property type="match status" value="1"/>
</dbReference>
<feature type="transmembrane region" description="Helical" evidence="7">
    <location>
        <begin position="40"/>
        <end position="61"/>
    </location>
</feature>
<keyword evidence="2" id="KW-0813">Transport</keyword>
<keyword evidence="5 7" id="KW-1133">Transmembrane helix</keyword>
<feature type="transmembrane region" description="Helical" evidence="7">
    <location>
        <begin position="332"/>
        <end position="352"/>
    </location>
</feature>
<dbReference type="PROSITE" id="PS50850">
    <property type="entry name" value="MFS"/>
    <property type="match status" value="1"/>
</dbReference>
<dbReference type="STRING" id="926566.Terro_1066"/>
<feature type="transmembrane region" description="Helical" evidence="7">
    <location>
        <begin position="93"/>
        <end position="116"/>
    </location>
</feature>
<dbReference type="SUPFAM" id="SSF103473">
    <property type="entry name" value="MFS general substrate transporter"/>
    <property type="match status" value="1"/>
</dbReference>
<keyword evidence="3" id="KW-1003">Cell membrane</keyword>
<organism evidence="9 10">
    <name type="scientific">Terriglobus roseus (strain DSM 18391 / NRRL B-41598 / KBS 63)</name>
    <dbReference type="NCBI Taxonomy" id="926566"/>
    <lineage>
        <taxon>Bacteria</taxon>
        <taxon>Pseudomonadati</taxon>
        <taxon>Acidobacteriota</taxon>
        <taxon>Terriglobia</taxon>
        <taxon>Terriglobales</taxon>
        <taxon>Acidobacteriaceae</taxon>
        <taxon>Terriglobus</taxon>
    </lineage>
</organism>
<dbReference type="AlphaFoldDB" id="I3ZDR9"/>
<reference evidence="9 10" key="1">
    <citation type="submission" date="2012-06" db="EMBL/GenBank/DDBJ databases">
        <title>Complete genome of Terriglobus roseus DSM 18391.</title>
        <authorList>
            <consortium name="US DOE Joint Genome Institute (JGI-PGF)"/>
            <person name="Lucas S."/>
            <person name="Copeland A."/>
            <person name="Lapidus A."/>
            <person name="Glavina del Rio T."/>
            <person name="Dalin E."/>
            <person name="Tice H."/>
            <person name="Bruce D."/>
            <person name="Goodwin L."/>
            <person name="Pitluck S."/>
            <person name="Peters L."/>
            <person name="Mikhailova N."/>
            <person name="Munk A.C.C."/>
            <person name="Kyrpides N."/>
            <person name="Mavromatis K."/>
            <person name="Ivanova N."/>
            <person name="Brettin T."/>
            <person name="Detter J.C."/>
            <person name="Han C."/>
            <person name="Larimer F."/>
            <person name="Land M."/>
            <person name="Hauser L."/>
            <person name="Markowitz V."/>
            <person name="Cheng J.-F."/>
            <person name="Hugenholtz P."/>
            <person name="Woyke T."/>
            <person name="Wu D."/>
            <person name="Brambilla E."/>
            <person name="Klenk H.-P."/>
            <person name="Eisen J.A."/>
        </authorList>
    </citation>
    <scope>NUCLEOTIDE SEQUENCE [LARGE SCALE GENOMIC DNA]</scope>
    <source>
        <strain evidence="10">DSM 18391 / NRRL B-41598 / KBS 63</strain>
    </source>
</reference>
<evidence type="ECO:0000256" key="3">
    <source>
        <dbReference type="ARBA" id="ARBA00022475"/>
    </source>
</evidence>
<dbReference type="CDD" id="cd06177">
    <property type="entry name" value="MFS_NHS"/>
    <property type="match status" value="1"/>
</dbReference>
<gene>
    <name evidence="9" type="ordered locus">Terro_1066</name>
</gene>
<evidence type="ECO:0000256" key="5">
    <source>
        <dbReference type="ARBA" id="ARBA00022989"/>
    </source>
</evidence>
<dbReference type="EMBL" id="CP003379">
    <property type="protein sequence ID" value="AFL87387.1"/>
    <property type="molecule type" value="Genomic_DNA"/>
</dbReference>
<feature type="transmembrane region" description="Helical" evidence="7">
    <location>
        <begin position="292"/>
        <end position="311"/>
    </location>
</feature>
<feature type="transmembrane region" description="Helical" evidence="7">
    <location>
        <begin position="205"/>
        <end position="223"/>
    </location>
</feature>